<dbReference type="Pfam" id="PF00720">
    <property type="entry name" value="SSI"/>
    <property type="match status" value="1"/>
</dbReference>
<evidence type="ECO:0000256" key="1">
    <source>
        <dbReference type="ARBA" id="ARBA00004613"/>
    </source>
</evidence>
<evidence type="ECO:0000256" key="4">
    <source>
        <dbReference type="ARBA" id="ARBA00022690"/>
    </source>
</evidence>
<dbReference type="AlphaFoldDB" id="G2GMT2"/>
<keyword evidence="8" id="KW-1133">Transmembrane helix</keyword>
<evidence type="ECO:0000256" key="7">
    <source>
        <dbReference type="SAM" id="MobiDB-lite"/>
    </source>
</evidence>
<dbReference type="InterPro" id="IPR023549">
    <property type="entry name" value="Subtilisin_inhibitor"/>
</dbReference>
<dbReference type="SUPFAM" id="SSF55399">
    <property type="entry name" value="Subtilisin inhibitor"/>
    <property type="match status" value="1"/>
</dbReference>
<dbReference type="Proteomes" id="UP000004217">
    <property type="component" value="Unassembled WGS sequence"/>
</dbReference>
<evidence type="ECO:0000256" key="8">
    <source>
        <dbReference type="SAM" id="Phobius"/>
    </source>
</evidence>
<proteinExistence type="inferred from homology"/>
<evidence type="ECO:0000256" key="6">
    <source>
        <dbReference type="ARBA" id="ARBA00023157"/>
    </source>
</evidence>
<keyword evidence="3" id="KW-0964">Secreted</keyword>
<dbReference type="InterPro" id="IPR036819">
    <property type="entry name" value="Subtilisin_inhibitor-like_sf"/>
</dbReference>
<feature type="compositionally biased region" description="Pro residues" evidence="7">
    <location>
        <begin position="47"/>
        <end position="56"/>
    </location>
</feature>
<evidence type="ECO:0000259" key="9">
    <source>
        <dbReference type="Pfam" id="PF00720"/>
    </source>
</evidence>
<keyword evidence="6" id="KW-1015">Disulfide bond</keyword>
<comment type="subcellular location">
    <subcellularLocation>
        <location evidence="1">Secreted</location>
    </subcellularLocation>
</comment>
<sequence>MLPVASERGRARNVRGVRRVGQVMLQATSGAPDALATPAAHFAPLAPARPVPPPRKALPGRPARPARRPRRVTALAAGFLLALVGLGTGVVAPAAPARAAALPGLKEAGRSGDRLTVAVRDAGGPDRTYTLVCRPAGGDHPDAERACATLDRQTRWGKDTFAPVPPDGPCTMQYGGPATARVTGTWAGRPVDARFDRSNGCEIARWDGLVPLLPDLRAGGRRS</sequence>
<name>G2GMT2_9ACTN</name>
<evidence type="ECO:0000256" key="5">
    <source>
        <dbReference type="ARBA" id="ARBA00022900"/>
    </source>
</evidence>
<organism evidence="10 11">
    <name type="scientific">Streptomyces zinciresistens K42</name>
    <dbReference type="NCBI Taxonomy" id="700597"/>
    <lineage>
        <taxon>Bacteria</taxon>
        <taxon>Bacillati</taxon>
        <taxon>Actinomycetota</taxon>
        <taxon>Actinomycetes</taxon>
        <taxon>Kitasatosporales</taxon>
        <taxon>Streptomycetaceae</taxon>
        <taxon>Streptomyces</taxon>
    </lineage>
</organism>
<dbReference type="InterPro" id="IPR020054">
    <property type="entry name" value="Prot_inh_SSI_I16_CS"/>
</dbReference>
<protein>
    <submittedName>
        <fullName evidence="10">Secreted protein</fullName>
    </submittedName>
</protein>
<reference evidence="10 11" key="1">
    <citation type="submission" date="2011-08" db="EMBL/GenBank/DDBJ databases">
        <authorList>
            <person name="Lin Y."/>
            <person name="Hao X."/>
            <person name="Johnstone L."/>
            <person name="Miller S.J."/>
            <person name="Wei G."/>
            <person name="Rensing C."/>
        </authorList>
    </citation>
    <scope>NUCLEOTIDE SEQUENCE [LARGE SCALE GENOMIC DNA]</scope>
    <source>
        <strain evidence="10 11">K42</strain>
    </source>
</reference>
<evidence type="ECO:0000256" key="2">
    <source>
        <dbReference type="ARBA" id="ARBA00010472"/>
    </source>
</evidence>
<keyword evidence="8" id="KW-0812">Transmembrane</keyword>
<keyword evidence="5" id="KW-0722">Serine protease inhibitor</keyword>
<keyword evidence="8" id="KW-0472">Membrane</keyword>
<evidence type="ECO:0000313" key="10">
    <source>
        <dbReference type="EMBL" id="EGX55188.1"/>
    </source>
</evidence>
<evidence type="ECO:0000313" key="11">
    <source>
        <dbReference type="Proteomes" id="UP000004217"/>
    </source>
</evidence>
<comment type="similarity">
    <text evidence="2">Belongs to the protease inhibitor I16 (SSI) family.</text>
</comment>
<feature type="transmembrane region" description="Helical" evidence="8">
    <location>
        <begin position="72"/>
        <end position="95"/>
    </location>
</feature>
<evidence type="ECO:0000256" key="3">
    <source>
        <dbReference type="ARBA" id="ARBA00022525"/>
    </source>
</evidence>
<dbReference type="PROSITE" id="PS00999">
    <property type="entry name" value="SSI"/>
    <property type="match status" value="1"/>
</dbReference>
<dbReference type="EMBL" id="AGBF01000257">
    <property type="protein sequence ID" value="EGX55188.1"/>
    <property type="molecule type" value="Genomic_DNA"/>
</dbReference>
<keyword evidence="11" id="KW-1185">Reference proteome</keyword>
<feature type="region of interest" description="Disordered" evidence="7">
    <location>
        <begin position="45"/>
        <end position="69"/>
    </location>
</feature>
<dbReference type="GO" id="GO:0005576">
    <property type="term" value="C:extracellular region"/>
    <property type="evidence" value="ECO:0007669"/>
    <property type="project" value="UniProtKB-SubCell"/>
</dbReference>
<feature type="domain" description="Subtilisin inhibitor" evidence="9">
    <location>
        <begin position="122"/>
        <end position="193"/>
    </location>
</feature>
<dbReference type="GO" id="GO:0004867">
    <property type="term" value="F:serine-type endopeptidase inhibitor activity"/>
    <property type="evidence" value="ECO:0007669"/>
    <property type="project" value="UniProtKB-KW"/>
</dbReference>
<comment type="caution">
    <text evidence="10">The sequence shown here is derived from an EMBL/GenBank/DDBJ whole genome shotgun (WGS) entry which is preliminary data.</text>
</comment>
<keyword evidence="4" id="KW-0646">Protease inhibitor</keyword>
<gene>
    <name evidence="10" type="ORF">SZN_34183</name>
</gene>
<dbReference type="Gene3D" id="3.30.350.10">
    <property type="entry name" value="Subtilisin inhibitor-like"/>
    <property type="match status" value="1"/>
</dbReference>
<accession>G2GMT2</accession>